<feature type="region of interest" description="Disordered" evidence="1">
    <location>
        <begin position="1"/>
        <end position="90"/>
    </location>
</feature>
<feature type="compositionally biased region" description="Basic and acidic residues" evidence="1">
    <location>
        <begin position="1"/>
        <end position="18"/>
    </location>
</feature>
<dbReference type="EMBL" id="CP014873">
    <property type="protein sequence ID" value="ANK61363.1"/>
    <property type="molecule type" value="Genomic_DNA"/>
</dbReference>
<dbReference type="AlphaFoldDB" id="A0A192GZA2"/>
<dbReference type="GeneID" id="42980712"/>
<dbReference type="OrthoDB" id="2249752at2"/>
<organism evidence="2 3">
    <name type="scientific">Loigolactobacillus backii</name>
    <dbReference type="NCBI Taxonomy" id="375175"/>
    <lineage>
        <taxon>Bacteria</taxon>
        <taxon>Bacillati</taxon>
        <taxon>Bacillota</taxon>
        <taxon>Bacilli</taxon>
        <taxon>Lactobacillales</taxon>
        <taxon>Lactobacillaceae</taxon>
        <taxon>Loigolactobacillus</taxon>
    </lineage>
</organism>
<reference evidence="2 3" key="1">
    <citation type="submission" date="2016-03" db="EMBL/GenBank/DDBJ databases">
        <title>Pediococcus and Lactobacillus from brewery environment - whole genome sequencing and assembly.</title>
        <authorList>
            <person name="Behr J."/>
            <person name="Geissler A.J."/>
            <person name="Vogel R.F."/>
        </authorList>
    </citation>
    <scope>NUCLEOTIDE SEQUENCE [LARGE SCALE GENOMIC DNA]</scope>
    <source>
        <strain evidence="2 3">TMW 1.1989</strain>
    </source>
</reference>
<sequence>MTKFDEEKHLEEHFETETNRSGAHDSNMSYDEQNENPMEKPEVTPEQVPDATETMNFNKTDPHNNEAADQRRQNDTSVYLADKQPKDEDK</sequence>
<proteinExistence type="predicted"/>
<dbReference type="RefSeq" id="WP_068279956.1">
    <property type="nucleotide sequence ID" value="NZ_CP014873.1"/>
</dbReference>
<evidence type="ECO:0000313" key="3">
    <source>
        <dbReference type="Proteomes" id="UP000078582"/>
    </source>
</evidence>
<protein>
    <submittedName>
        <fullName evidence="2">Uncharacterized protein</fullName>
    </submittedName>
</protein>
<keyword evidence="3" id="KW-1185">Reference proteome</keyword>
<feature type="compositionally biased region" description="Basic and acidic residues" evidence="1">
    <location>
        <begin position="60"/>
        <end position="74"/>
    </location>
</feature>
<gene>
    <name evidence="2" type="ORF">AYR53_00485</name>
</gene>
<feature type="compositionally biased region" description="Polar residues" evidence="1">
    <location>
        <begin position="19"/>
        <end position="31"/>
    </location>
</feature>
<accession>A0A192GZA2</accession>
<evidence type="ECO:0000256" key="1">
    <source>
        <dbReference type="SAM" id="MobiDB-lite"/>
    </source>
</evidence>
<evidence type="ECO:0000313" key="2">
    <source>
        <dbReference type="EMBL" id="ANK61363.1"/>
    </source>
</evidence>
<dbReference type="Proteomes" id="UP000078582">
    <property type="component" value="Chromosome"/>
</dbReference>
<name>A0A192GZA2_9LACO</name>